<feature type="domain" description="Glycosyltransferase 2-like" evidence="3">
    <location>
        <begin position="4"/>
        <end position="172"/>
    </location>
</feature>
<evidence type="ECO:0000256" key="1">
    <source>
        <dbReference type="ARBA" id="ARBA00006739"/>
    </source>
</evidence>
<reference evidence="4 5" key="1">
    <citation type="submission" date="2020-10" db="EMBL/GenBank/DDBJ databases">
        <title>Olsenella immobilis sp.nov., isolated from the mud in a fermentation cellar used for the production of Chinese strong-flavoured liquor.</title>
        <authorList>
            <person name="Lu L."/>
        </authorList>
    </citation>
    <scope>NUCLEOTIDE SEQUENCE [LARGE SCALE GENOMIC DNA]</scope>
    <source>
        <strain evidence="4 5">LZLJ-2</strain>
    </source>
</reference>
<dbReference type="AlphaFoldDB" id="A0A7S7RV52"/>
<accession>A0A7S7RV52</accession>
<sequence>MNLSVVVPCYEEHECLPLLFDRATAAFDAAGLDYELVLVNDGSSDDTWQLLERFARSGRANHVVCVDFSRNFGKEAALLAGLSHATGDAVGIMDADLQQEPETLVAMYRKLMAHPEADCVAAYQERRHEGALHAALKEAFYHIFKAMADGTSKMVPDASDFRVFRRDVAEALLAMPEYHRFSKGLFAWVGFETIPFAYEPSPRAAGSSKWSLRQLMRYATDGIFAFSTVPLKLATWVGSTAAIASVVYFFMVLYDAFGLQNTPEGYPTIVCLILLLGGLTLLTLGIIGEYVARIYVEGKGRPVYIARRVVVSEGGRLRETGFERSGEQPRHVDARS</sequence>
<keyword evidence="5" id="KW-1185">Reference proteome</keyword>
<keyword evidence="2" id="KW-1133">Transmembrane helix</keyword>
<dbReference type="RefSeq" id="WP_194371845.1">
    <property type="nucleotide sequence ID" value="NZ_CP063767.1"/>
</dbReference>
<gene>
    <name evidence="4" type="ORF">INP52_01680</name>
</gene>
<dbReference type="InterPro" id="IPR029044">
    <property type="entry name" value="Nucleotide-diphossugar_trans"/>
</dbReference>
<keyword evidence="2" id="KW-0472">Membrane</keyword>
<dbReference type="InterPro" id="IPR050256">
    <property type="entry name" value="Glycosyltransferase_2"/>
</dbReference>
<dbReference type="GO" id="GO:0005886">
    <property type="term" value="C:plasma membrane"/>
    <property type="evidence" value="ECO:0007669"/>
    <property type="project" value="TreeGrafter"/>
</dbReference>
<dbReference type="EMBL" id="CP063767">
    <property type="protein sequence ID" value="QOY60949.1"/>
    <property type="molecule type" value="Genomic_DNA"/>
</dbReference>
<evidence type="ECO:0000313" key="4">
    <source>
        <dbReference type="EMBL" id="QOY60949.1"/>
    </source>
</evidence>
<feature type="transmembrane region" description="Helical" evidence="2">
    <location>
        <begin position="266"/>
        <end position="292"/>
    </location>
</feature>
<evidence type="ECO:0000313" key="5">
    <source>
        <dbReference type="Proteomes" id="UP000593735"/>
    </source>
</evidence>
<dbReference type="SUPFAM" id="SSF53448">
    <property type="entry name" value="Nucleotide-diphospho-sugar transferases"/>
    <property type="match status" value="1"/>
</dbReference>
<comment type="similarity">
    <text evidence="1">Belongs to the glycosyltransferase 2 family.</text>
</comment>
<dbReference type="PANTHER" id="PTHR48090">
    <property type="entry name" value="UNDECAPRENYL-PHOSPHATE 4-DEOXY-4-FORMAMIDO-L-ARABINOSE TRANSFERASE-RELATED"/>
    <property type="match status" value="1"/>
</dbReference>
<keyword evidence="4" id="KW-0808">Transferase</keyword>
<dbReference type="CDD" id="cd04187">
    <property type="entry name" value="DPM1_like_bac"/>
    <property type="match status" value="1"/>
</dbReference>
<name>A0A7S7RV52_9ACTN</name>
<dbReference type="Gene3D" id="3.90.550.10">
    <property type="entry name" value="Spore Coat Polysaccharide Biosynthesis Protein SpsA, Chain A"/>
    <property type="match status" value="1"/>
</dbReference>
<keyword evidence="2" id="KW-0812">Transmembrane</keyword>
<proteinExistence type="inferred from homology"/>
<evidence type="ECO:0000259" key="3">
    <source>
        <dbReference type="Pfam" id="PF00535"/>
    </source>
</evidence>
<organism evidence="4 5">
    <name type="scientific">Thermophilibacter immobilis</name>
    <dbReference type="NCBI Taxonomy" id="2779519"/>
    <lineage>
        <taxon>Bacteria</taxon>
        <taxon>Bacillati</taxon>
        <taxon>Actinomycetota</taxon>
        <taxon>Coriobacteriia</taxon>
        <taxon>Coriobacteriales</taxon>
        <taxon>Atopobiaceae</taxon>
        <taxon>Thermophilibacter</taxon>
    </lineage>
</organism>
<dbReference type="GO" id="GO:0016740">
    <property type="term" value="F:transferase activity"/>
    <property type="evidence" value="ECO:0007669"/>
    <property type="project" value="UniProtKB-KW"/>
</dbReference>
<evidence type="ECO:0000256" key="2">
    <source>
        <dbReference type="SAM" id="Phobius"/>
    </source>
</evidence>
<protein>
    <submittedName>
        <fullName evidence="4">Glycosyltransferase family 2 protein</fullName>
    </submittedName>
</protein>
<dbReference type="InterPro" id="IPR001173">
    <property type="entry name" value="Glyco_trans_2-like"/>
</dbReference>
<dbReference type="KEGG" id="tio:INP52_01680"/>
<dbReference type="Proteomes" id="UP000593735">
    <property type="component" value="Chromosome"/>
</dbReference>
<feature type="transmembrane region" description="Helical" evidence="2">
    <location>
        <begin position="233"/>
        <end position="254"/>
    </location>
</feature>
<dbReference type="Pfam" id="PF00535">
    <property type="entry name" value="Glycos_transf_2"/>
    <property type="match status" value="1"/>
</dbReference>
<dbReference type="PANTHER" id="PTHR48090:SF8">
    <property type="entry name" value="GLYCOSYLTRANSFERASE CSBB-RELATED"/>
    <property type="match status" value="1"/>
</dbReference>